<proteinExistence type="predicted"/>
<keyword evidence="2" id="KW-1185">Reference proteome</keyword>
<name>A0ABC8S2H4_9AQUA</name>
<dbReference type="EMBL" id="CAUOFW020002125">
    <property type="protein sequence ID" value="CAK9151370.1"/>
    <property type="molecule type" value="Genomic_DNA"/>
</dbReference>
<organism evidence="1 2">
    <name type="scientific">Ilex paraguariensis</name>
    <name type="common">yerba mate</name>
    <dbReference type="NCBI Taxonomy" id="185542"/>
    <lineage>
        <taxon>Eukaryota</taxon>
        <taxon>Viridiplantae</taxon>
        <taxon>Streptophyta</taxon>
        <taxon>Embryophyta</taxon>
        <taxon>Tracheophyta</taxon>
        <taxon>Spermatophyta</taxon>
        <taxon>Magnoliopsida</taxon>
        <taxon>eudicotyledons</taxon>
        <taxon>Gunneridae</taxon>
        <taxon>Pentapetalae</taxon>
        <taxon>asterids</taxon>
        <taxon>campanulids</taxon>
        <taxon>Aquifoliales</taxon>
        <taxon>Aquifoliaceae</taxon>
        <taxon>Ilex</taxon>
    </lineage>
</organism>
<evidence type="ECO:0000313" key="2">
    <source>
        <dbReference type="Proteomes" id="UP001642360"/>
    </source>
</evidence>
<reference evidence="1 2" key="1">
    <citation type="submission" date="2024-02" db="EMBL/GenBank/DDBJ databases">
        <authorList>
            <person name="Vignale AGUSTIN F."/>
            <person name="Sosa J E."/>
            <person name="Modenutti C."/>
        </authorList>
    </citation>
    <scope>NUCLEOTIDE SEQUENCE [LARGE SCALE GENOMIC DNA]</scope>
</reference>
<evidence type="ECO:0000313" key="1">
    <source>
        <dbReference type="EMBL" id="CAK9151370.1"/>
    </source>
</evidence>
<comment type="caution">
    <text evidence="1">The sequence shown here is derived from an EMBL/GenBank/DDBJ whole genome shotgun (WGS) entry which is preliminary data.</text>
</comment>
<dbReference type="AlphaFoldDB" id="A0ABC8S2H4"/>
<sequence length="106" mass="11504">MLLINGMHVIPCHGGRTLSSICSKRRKMRVFSSCVSELHVMMTKNEQVEECIGAAPVLQHAEVALPVCVLDAKSVVLQTAAARLALTSQGMRKLEVQNNYGSPIIS</sequence>
<gene>
    <name evidence="1" type="ORF">ILEXP_LOCUS19529</name>
</gene>
<protein>
    <submittedName>
        <fullName evidence="1">Uncharacterized protein</fullName>
    </submittedName>
</protein>
<accession>A0ABC8S2H4</accession>
<dbReference type="Proteomes" id="UP001642360">
    <property type="component" value="Unassembled WGS sequence"/>
</dbReference>